<gene>
    <name evidence="1" type="ORF">UFOVP436_176</name>
    <name evidence="2" type="ORF">UFOVP784_176</name>
</gene>
<dbReference type="EMBL" id="LR796418">
    <property type="protein sequence ID" value="CAB4143564.1"/>
    <property type="molecule type" value="Genomic_DNA"/>
</dbReference>
<protein>
    <submittedName>
        <fullName evidence="1">Uncharacterized protein</fullName>
    </submittedName>
</protein>
<organism evidence="1">
    <name type="scientific">uncultured Caudovirales phage</name>
    <dbReference type="NCBI Taxonomy" id="2100421"/>
    <lineage>
        <taxon>Viruses</taxon>
        <taxon>Duplodnaviria</taxon>
        <taxon>Heunggongvirae</taxon>
        <taxon>Uroviricota</taxon>
        <taxon>Caudoviricetes</taxon>
        <taxon>Peduoviridae</taxon>
        <taxon>Maltschvirus</taxon>
        <taxon>Maltschvirus maltsch</taxon>
    </lineage>
</organism>
<sequence>MTNNKIKNGQPIILGLAGKAGSGKTTVAEQIVPKGAIEFSQGSIKWDHIFYALPLYEMASIKKNIIGHNEKSRKLYALHETLFDIYGGSAIGNVPDYDLLVEKVKQIYGMPIEPEGIKPRKFLQNAGDICRDFDPNCFANWAIIKANKLYRQFAKHNEDADYESNFGVIISDVRYVNEAKSILKQPNGFVLVFDAEEETLNNRILKRDGKLMSEDESSHSSEGQIEEIKTIASAIIKTDLMSIEDQALETINYINSMKEAINA</sequence>
<dbReference type="InterPro" id="IPR027417">
    <property type="entry name" value="P-loop_NTPase"/>
</dbReference>
<dbReference type="Gene3D" id="3.40.50.300">
    <property type="entry name" value="P-loop containing nucleotide triphosphate hydrolases"/>
    <property type="match status" value="1"/>
</dbReference>
<proteinExistence type="predicted"/>
<name>A0A6J5MA10_9CAUD</name>
<dbReference type="EMBL" id="LR796737">
    <property type="protein sequence ID" value="CAB4162907.1"/>
    <property type="molecule type" value="Genomic_DNA"/>
</dbReference>
<evidence type="ECO:0000313" key="2">
    <source>
        <dbReference type="EMBL" id="CAB4162907.1"/>
    </source>
</evidence>
<accession>A0A6J5MA10</accession>
<reference evidence="1" key="1">
    <citation type="submission" date="2020-04" db="EMBL/GenBank/DDBJ databases">
        <authorList>
            <person name="Chiriac C."/>
            <person name="Salcher M."/>
            <person name="Ghai R."/>
            <person name="Kavagutti S V."/>
        </authorList>
    </citation>
    <scope>NUCLEOTIDE SEQUENCE</scope>
</reference>
<dbReference type="SUPFAM" id="SSF52540">
    <property type="entry name" value="P-loop containing nucleoside triphosphate hydrolases"/>
    <property type="match status" value="1"/>
</dbReference>
<evidence type="ECO:0000313" key="1">
    <source>
        <dbReference type="EMBL" id="CAB4143564.1"/>
    </source>
</evidence>